<gene>
    <name evidence="4" type="ORF">PI23P_10000</name>
</gene>
<organism evidence="4 5">
    <name type="scientific">Polaribacter irgensii 23-P</name>
    <dbReference type="NCBI Taxonomy" id="313594"/>
    <lineage>
        <taxon>Bacteria</taxon>
        <taxon>Pseudomonadati</taxon>
        <taxon>Bacteroidota</taxon>
        <taxon>Flavobacteriia</taxon>
        <taxon>Flavobacteriales</taxon>
        <taxon>Flavobacteriaceae</taxon>
    </lineage>
</organism>
<dbReference type="EMBL" id="AAOG01000002">
    <property type="protein sequence ID" value="EAR12952.1"/>
    <property type="molecule type" value="Genomic_DNA"/>
</dbReference>
<accession>A4C0K9</accession>
<dbReference type="PANTHER" id="PTHR37299">
    <property type="entry name" value="TRANSCRIPTIONAL REGULATOR-RELATED"/>
    <property type="match status" value="1"/>
</dbReference>
<dbReference type="Pfam" id="PF04397">
    <property type="entry name" value="LytTR"/>
    <property type="match status" value="1"/>
</dbReference>
<dbReference type="Gene3D" id="2.40.50.1020">
    <property type="entry name" value="LytTr DNA-binding domain"/>
    <property type="match status" value="1"/>
</dbReference>
<dbReference type="HOGENOM" id="CLU_000445_14_1_10"/>
<reference evidence="4 5" key="1">
    <citation type="submission" date="2006-02" db="EMBL/GenBank/DDBJ databases">
        <authorList>
            <person name="Murray A."/>
            <person name="Staley J."/>
            <person name="Ferriera S."/>
            <person name="Johnson J."/>
            <person name="Kravitz S."/>
            <person name="Halpern A."/>
            <person name="Remington K."/>
            <person name="Beeson K."/>
            <person name="Tran B."/>
            <person name="Rogers Y.-H."/>
            <person name="Friedman R."/>
            <person name="Venter J.C."/>
        </authorList>
    </citation>
    <scope>NUCLEOTIDE SEQUENCE [LARGE SCALE GENOMIC DNA]</scope>
    <source>
        <strain evidence="4 5">23-P</strain>
    </source>
</reference>
<feature type="domain" description="Response regulatory" evidence="2">
    <location>
        <begin position="3"/>
        <end position="114"/>
    </location>
</feature>
<feature type="modified residue" description="4-aspartylphosphate" evidence="1">
    <location>
        <position position="54"/>
    </location>
</feature>
<dbReference type="InterPro" id="IPR001789">
    <property type="entry name" value="Sig_transdc_resp-reg_receiver"/>
</dbReference>
<feature type="domain" description="HTH LytTR-type" evidence="3">
    <location>
        <begin position="125"/>
        <end position="222"/>
    </location>
</feature>
<evidence type="ECO:0000259" key="3">
    <source>
        <dbReference type="PROSITE" id="PS50930"/>
    </source>
</evidence>
<dbReference type="OrthoDB" id="2168082at2"/>
<dbReference type="Pfam" id="PF00072">
    <property type="entry name" value="Response_reg"/>
    <property type="match status" value="1"/>
</dbReference>
<evidence type="ECO:0000256" key="1">
    <source>
        <dbReference type="PROSITE-ProRule" id="PRU00169"/>
    </source>
</evidence>
<comment type="caution">
    <text evidence="4">The sequence shown here is derived from an EMBL/GenBank/DDBJ whole genome shotgun (WGS) entry which is preliminary data.</text>
</comment>
<keyword evidence="5" id="KW-1185">Reference proteome</keyword>
<protein>
    <submittedName>
        <fullName evidence="4">Two-component system response regulator protein</fullName>
    </submittedName>
</protein>
<dbReference type="STRING" id="313594.PI23P_10000"/>
<dbReference type="PANTHER" id="PTHR37299:SF1">
    <property type="entry name" value="STAGE 0 SPORULATION PROTEIN A HOMOLOG"/>
    <property type="match status" value="1"/>
</dbReference>
<dbReference type="GO" id="GO:0003677">
    <property type="term" value="F:DNA binding"/>
    <property type="evidence" value="ECO:0007669"/>
    <property type="project" value="InterPro"/>
</dbReference>
<dbReference type="InterPro" id="IPR011006">
    <property type="entry name" value="CheY-like_superfamily"/>
</dbReference>
<proteinExistence type="predicted"/>
<dbReference type="eggNOG" id="COG3279">
    <property type="taxonomic scope" value="Bacteria"/>
</dbReference>
<dbReference type="SMART" id="SM00850">
    <property type="entry name" value="LytTR"/>
    <property type="match status" value="1"/>
</dbReference>
<dbReference type="PROSITE" id="PS50110">
    <property type="entry name" value="RESPONSE_REGULATORY"/>
    <property type="match status" value="1"/>
</dbReference>
<evidence type="ECO:0000313" key="4">
    <source>
        <dbReference type="EMBL" id="EAR12952.1"/>
    </source>
</evidence>
<dbReference type="InterPro" id="IPR046947">
    <property type="entry name" value="LytR-like"/>
</dbReference>
<dbReference type="InterPro" id="IPR007492">
    <property type="entry name" value="LytTR_DNA-bd_dom"/>
</dbReference>
<dbReference type="Proteomes" id="UP000003053">
    <property type="component" value="Unassembled WGS sequence"/>
</dbReference>
<name>A4C0K9_9FLAO</name>
<evidence type="ECO:0000313" key="5">
    <source>
        <dbReference type="Proteomes" id="UP000003053"/>
    </source>
</evidence>
<dbReference type="SUPFAM" id="SSF52172">
    <property type="entry name" value="CheY-like"/>
    <property type="match status" value="1"/>
</dbReference>
<dbReference type="GO" id="GO:0000156">
    <property type="term" value="F:phosphorelay response regulator activity"/>
    <property type="evidence" value="ECO:0007669"/>
    <property type="project" value="InterPro"/>
</dbReference>
<sequence>MIHCILVEDQIPAQYIIEKYISDTDNLILKGTFTDTISANEFLKKEPIDLIFLDIHLPKISGIEFLRTIENGPRVILTTAFSDYAFESYELNVLDYLLKPIRYERFLKAILKFPLLNNTVTEKSIIVKVGHEHIKINTDAIRYIKSDADYTEVFTVDKIHLSTDSLKQWLERLDPAFFCQIHKSYLINMKHLEKVAGNVVFLKNLKLPIGRFFKKKFMKRFQ</sequence>
<dbReference type="RefSeq" id="WP_004570620.1">
    <property type="nucleotide sequence ID" value="NZ_CH724148.1"/>
</dbReference>
<dbReference type="AlphaFoldDB" id="A4C0K9"/>
<evidence type="ECO:0000259" key="2">
    <source>
        <dbReference type="PROSITE" id="PS50110"/>
    </source>
</evidence>
<dbReference type="PROSITE" id="PS50930">
    <property type="entry name" value="HTH_LYTTR"/>
    <property type="match status" value="1"/>
</dbReference>
<keyword evidence="1" id="KW-0597">Phosphoprotein</keyword>
<dbReference type="SMART" id="SM00448">
    <property type="entry name" value="REC"/>
    <property type="match status" value="1"/>
</dbReference>
<dbReference type="Gene3D" id="3.40.50.2300">
    <property type="match status" value="1"/>
</dbReference>